<feature type="active site" evidence="12">
    <location>
        <position position="112"/>
    </location>
</feature>
<comment type="function">
    <text evidence="12">Specifically catalyzes the cleavage of the D-lactyl ether substituent of MurNAc 6-phosphate, producing GlcNAc 6-phosphate and D-lactate.</text>
</comment>
<keyword evidence="3 12" id="KW-0119">Carbohydrate metabolism</keyword>
<dbReference type="GeneID" id="58096802"/>
<evidence type="ECO:0000256" key="9">
    <source>
        <dbReference type="ARBA" id="ARBA00070061"/>
    </source>
</evidence>
<dbReference type="NCBIfam" id="NF003915">
    <property type="entry name" value="PRK05441.1"/>
    <property type="match status" value="1"/>
</dbReference>
<dbReference type="InterPro" id="IPR046348">
    <property type="entry name" value="SIS_dom_sf"/>
</dbReference>
<dbReference type="GO" id="GO:0097173">
    <property type="term" value="P:N-acetylmuramic acid catabolic process"/>
    <property type="evidence" value="ECO:0007669"/>
    <property type="project" value="UniProtKB-UniPathway"/>
</dbReference>
<dbReference type="UniPathway" id="UPA00342"/>
<accession>A0A0M2P5C2</accession>
<keyword evidence="2 12" id="KW-0456">Lyase</keyword>
<evidence type="ECO:0000256" key="6">
    <source>
        <dbReference type="ARBA" id="ARBA00060672"/>
    </source>
</evidence>
<dbReference type="InterPro" id="IPR005488">
    <property type="entry name" value="Etherase_MurQ"/>
</dbReference>
<dbReference type="InterPro" id="IPR040190">
    <property type="entry name" value="MURQ/GCKR"/>
</dbReference>
<evidence type="ECO:0000256" key="4">
    <source>
        <dbReference type="ARBA" id="ARBA00051747"/>
    </source>
</evidence>
<dbReference type="PROSITE" id="PS51464">
    <property type="entry name" value="SIS"/>
    <property type="match status" value="1"/>
</dbReference>
<dbReference type="Gene3D" id="1.10.8.1080">
    <property type="match status" value="1"/>
</dbReference>
<comment type="pathway">
    <text evidence="12">Amino-sugar metabolism; N-acetylmuramate degradation.</text>
</comment>
<evidence type="ECO:0000256" key="8">
    <source>
        <dbReference type="ARBA" id="ARBA00067056"/>
    </source>
</evidence>
<evidence type="ECO:0000313" key="14">
    <source>
        <dbReference type="EMBL" id="KKI65088.1"/>
    </source>
</evidence>
<comment type="catalytic activity">
    <reaction evidence="4 12">
        <text>N-acetyl-D-muramate 6-phosphate + H2O = N-acetyl-D-glucosamine 6-phosphate + (R)-lactate</text>
        <dbReference type="Rhea" id="RHEA:26410"/>
        <dbReference type="ChEBI" id="CHEBI:15377"/>
        <dbReference type="ChEBI" id="CHEBI:16004"/>
        <dbReference type="ChEBI" id="CHEBI:57513"/>
        <dbReference type="ChEBI" id="CHEBI:58722"/>
        <dbReference type="EC" id="4.2.1.126"/>
    </reaction>
</comment>
<dbReference type="FunFam" id="3.40.50.10490:FF:000014">
    <property type="entry name" value="N-acetylmuramic acid 6-phosphate etherase"/>
    <property type="match status" value="1"/>
</dbReference>
<gene>
    <name evidence="12" type="primary">murQ</name>
    <name evidence="14" type="ORF">UF66_1731</name>
</gene>
<proteinExistence type="inferred from homology"/>
<evidence type="ECO:0000256" key="2">
    <source>
        <dbReference type="ARBA" id="ARBA00023239"/>
    </source>
</evidence>
<dbReference type="GO" id="GO:0016803">
    <property type="term" value="F:ether hydrolase activity"/>
    <property type="evidence" value="ECO:0007669"/>
    <property type="project" value="TreeGrafter"/>
</dbReference>
<dbReference type="GO" id="GO:0046348">
    <property type="term" value="P:amino sugar catabolic process"/>
    <property type="evidence" value="ECO:0007669"/>
    <property type="project" value="InterPro"/>
</dbReference>
<dbReference type="Pfam" id="PF22645">
    <property type="entry name" value="GKRP_SIS_N"/>
    <property type="match status" value="1"/>
</dbReference>
<dbReference type="FunFam" id="1.10.8.1080:FF:000001">
    <property type="entry name" value="N-acetylmuramic acid 6-phosphate etherase"/>
    <property type="match status" value="1"/>
</dbReference>
<dbReference type="CDD" id="cd05007">
    <property type="entry name" value="SIS_Etherase"/>
    <property type="match status" value="1"/>
</dbReference>
<dbReference type="HAMAP" id="MF_00068">
    <property type="entry name" value="MurQ"/>
    <property type="match status" value="1"/>
</dbReference>
<comment type="pathway">
    <text evidence="5">Amino-sugar metabolism; 1,6-anhydro-N-acetylmuramate degradation.</text>
</comment>
<comment type="subunit">
    <text evidence="1 12">Homodimer.</text>
</comment>
<dbReference type="PROSITE" id="PS01272">
    <property type="entry name" value="GCKR"/>
    <property type="match status" value="1"/>
</dbReference>
<dbReference type="PANTHER" id="PTHR10088:SF4">
    <property type="entry name" value="GLUCOKINASE REGULATORY PROTEIN"/>
    <property type="match status" value="1"/>
</dbReference>
<feature type="domain" description="SIS" evidence="13">
    <location>
        <begin position="53"/>
        <end position="216"/>
    </location>
</feature>
<evidence type="ECO:0000256" key="10">
    <source>
        <dbReference type="ARBA" id="ARBA00077905"/>
    </source>
</evidence>
<dbReference type="AlphaFoldDB" id="A0A0M2P5C2"/>
<evidence type="ECO:0000259" key="13">
    <source>
        <dbReference type="PROSITE" id="PS51464"/>
    </source>
</evidence>
<dbReference type="NCBIfam" id="TIGR00274">
    <property type="entry name" value="N-acetylmuramic acid 6-phosphate etherase"/>
    <property type="match status" value="1"/>
</dbReference>
<dbReference type="InterPro" id="IPR001347">
    <property type="entry name" value="SIS_dom"/>
</dbReference>
<reference evidence="14 15" key="1">
    <citation type="submission" date="2015-03" db="EMBL/GenBank/DDBJ databases">
        <title>Genome Assembly of Staphylococcus cohnii subsp. cohnii strain G22B2.</title>
        <authorList>
            <person name="Nair G."/>
            <person name="Kaur G."/>
            <person name="Khatri I."/>
            <person name="Singh N.K."/>
            <person name="Sathyabama S."/>
            <person name="Maurya S.K."/>
            <person name="Subramanian S."/>
            <person name="Agrewala J.N."/>
            <person name="Mayilraj S."/>
        </authorList>
    </citation>
    <scope>NUCLEOTIDE SEQUENCE [LARGE SCALE GENOMIC DNA]</scope>
    <source>
        <strain evidence="14 15">G22B2</strain>
    </source>
</reference>
<dbReference type="EC" id="4.2.1.126" evidence="8 12"/>
<comment type="caution">
    <text evidence="14">The sequence shown here is derived from an EMBL/GenBank/DDBJ whole genome shotgun (WGS) entry which is preliminary data.</text>
</comment>
<dbReference type="SUPFAM" id="SSF53697">
    <property type="entry name" value="SIS domain"/>
    <property type="match status" value="1"/>
</dbReference>
<dbReference type="InterPro" id="IPR005486">
    <property type="entry name" value="Glucokinase_regulatory_CS"/>
</dbReference>
<organism evidence="14 15">
    <name type="scientific">Staphylococcus cohnii subsp. cohnii</name>
    <dbReference type="NCBI Taxonomy" id="74704"/>
    <lineage>
        <taxon>Bacteria</taxon>
        <taxon>Bacillati</taxon>
        <taxon>Bacillota</taxon>
        <taxon>Bacilli</taxon>
        <taxon>Bacillales</taxon>
        <taxon>Staphylococcaceae</taxon>
        <taxon>Staphylococcus</taxon>
        <taxon>Staphylococcus cohnii species complex</taxon>
    </lineage>
</organism>
<name>A0A0M2P5C2_STACC</name>
<evidence type="ECO:0000256" key="7">
    <source>
        <dbReference type="ARBA" id="ARBA00061234"/>
    </source>
</evidence>
<comment type="miscellaneous">
    <text evidence="12">A lyase-type mechanism (elimination/hydration) is suggested for the cleavage of the lactyl ether bond of MurNAc 6-phosphate, with the formation of an alpha,beta-unsaturated aldehyde intermediate with (E)-stereochemistry, followed by the syn addition of water to give product.</text>
</comment>
<dbReference type="PATRIC" id="fig|74704.6.peg.1774"/>
<evidence type="ECO:0000256" key="3">
    <source>
        <dbReference type="ARBA" id="ARBA00023277"/>
    </source>
</evidence>
<evidence type="ECO:0000256" key="11">
    <source>
        <dbReference type="ARBA" id="ARBA00084049"/>
    </source>
</evidence>
<sequence length="295" mass="32033">MSDLTTESRNKATMHLDEMSITEILKTMNDEDQKVPQQIRKVIPELAKVIEITTKQFRAGGRIIYMGAGTSGRLGVLDAAECIPTFNTSPDEVIGLIAGGQRAMTVAVEGAEDSTSLAEEDLHHIHLNEKDVVIGIAASGNTPYVIGGLKYANSIGAHTVSIACNTNTKISKIATKAIEVNVGPEVLTGSTRLKSGTAQKLILNMISTITMVGAGKVYDNLMVDVKATNQKLIDRSIRIVQDICDTSYQQSEKLYNAADHNLKVAIVMHMCETSKEDAKQRLDNNNHIVKQAIRD</sequence>
<dbReference type="Proteomes" id="UP000034455">
    <property type="component" value="Unassembled WGS sequence"/>
</dbReference>
<dbReference type="NCBIfam" id="NF009222">
    <property type="entry name" value="PRK12570.1"/>
    <property type="match status" value="1"/>
</dbReference>
<dbReference type="GO" id="GO:0097367">
    <property type="term" value="F:carbohydrate derivative binding"/>
    <property type="evidence" value="ECO:0007669"/>
    <property type="project" value="InterPro"/>
</dbReference>
<dbReference type="Gene3D" id="3.40.50.10490">
    <property type="entry name" value="Glucose-6-phosphate isomerase like protein, domain 1"/>
    <property type="match status" value="1"/>
</dbReference>
<dbReference type="RefSeq" id="WP_019468337.1">
    <property type="nucleotide sequence ID" value="NZ_BKAS01000009.1"/>
</dbReference>
<evidence type="ECO:0000313" key="15">
    <source>
        <dbReference type="Proteomes" id="UP000034455"/>
    </source>
</evidence>
<protein>
    <recommendedName>
        <fullName evidence="9 12">N-acetylmuramic acid 6-phosphate etherase</fullName>
        <shortName evidence="12">MurNAc-6-P etherase</shortName>
        <ecNumber evidence="8 12">4.2.1.126</ecNumber>
    </recommendedName>
    <alternativeName>
        <fullName evidence="11 12">N-acetylmuramic acid 6-phosphate hydrolase</fullName>
    </alternativeName>
    <alternativeName>
        <fullName evidence="10 12">N-acetylmuramic acid 6-phosphate lyase</fullName>
    </alternativeName>
</protein>
<evidence type="ECO:0000256" key="5">
    <source>
        <dbReference type="ARBA" id="ARBA00060595"/>
    </source>
</evidence>
<comment type="pathway">
    <text evidence="6">Cell wall biogenesis.</text>
</comment>
<dbReference type="GO" id="GO:0016835">
    <property type="term" value="F:carbon-oxygen lyase activity"/>
    <property type="evidence" value="ECO:0007669"/>
    <property type="project" value="UniProtKB-UniRule"/>
</dbReference>
<dbReference type="PANTHER" id="PTHR10088">
    <property type="entry name" value="GLUCOKINASE REGULATORY PROTEIN"/>
    <property type="match status" value="1"/>
</dbReference>
<dbReference type="EMBL" id="LAKJ01000003">
    <property type="protein sequence ID" value="KKI65088.1"/>
    <property type="molecule type" value="Genomic_DNA"/>
</dbReference>
<feature type="active site" description="Proton donor" evidence="12">
    <location>
        <position position="81"/>
    </location>
</feature>
<evidence type="ECO:0000256" key="12">
    <source>
        <dbReference type="HAMAP-Rule" id="MF_00068"/>
    </source>
</evidence>
<evidence type="ECO:0000256" key="1">
    <source>
        <dbReference type="ARBA" id="ARBA00011738"/>
    </source>
</evidence>
<comment type="similarity">
    <text evidence="7 12">Belongs to the GCKR-like family. MurNAc-6-P etherase subfamily.</text>
</comment>
<dbReference type="GO" id="GO:0009254">
    <property type="term" value="P:peptidoglycan turnover"/>
    <property type="evidence" value="ECO:0007669"/>
    <property type="project" value="TreeGrafter"/>
</dbReference>